<dbReference type="OrthoDB" id="3695950at2"/>
<evidence type="ECO:0000256" key="2">
    <source>
        <dbReference type="SAM" id="Phobius"/>
    </source>
</evidence>
<evidence type="ECO:0000313" key="4">
    <source>
        <dbReference type="Proteomes" id="UP000219612"/>
    </source>
</evidence>
<dbReference type="EMBL" id="OBDY01000029">
    <property type="protein sequence ID" value="SNY66165.1"/>
    <property type="molecule type" value="Genomic_DNA"/>
</dbReference>
<accession>A0A285K0R8</accession>
<reference evidence="3 4" key="1">
    <citation type="submission" date="2017-09" db="EMBL/GenBank/DDBJ databases">
        <authorList>
            <person name="Ehlers B."/>
            <person name="Leendertz F.H."/>
        </authorList>
    </citation>
    <scope>NUCLEOTIDE SEQUENCE [LARGE SCALE GENOMIC DNA]</scope>
    <source>
        <strain evidence="3 4">CGMCC 4.6857</strain>
    </source>
</reference>
<proteinExistence type="predicted"/>
<evidence type="ECO:0000256" key="1">
    <source>
        <dbReference type="SAM" id="MobiDB-lite"/>
    </source>
</evidence>
<keyword evidence="2" id="KW-0812">Transmembrane</keyword>
<evidence type="ECO:0000313" key="3">
    <source>
        <dbReference type="EMBL" id="SNY66165.1"/>
    </source>
</evidence>
<feature type="transmembrane region" description="Helical" evidence="2">
    <location>
        <begin position="174"/>
        <end position="197"/>
    </location>
</feature>
<dbReference type="AlphaFoldDB" id="A0A285K0R8"/>
<keyword evidence="4" id="KW-1185">Reference proteome</keyword>
<dbReference type="Proteomes" id="UP000219612">
    <property type="component" value="Unassembled WGS sequence"/>
</dbReference>
<feature type="compositionally biased region" description="Basic and acidic residues" evidence="1">
    <location>
        <begin position="279"/>
        <end position="291"/>
    </location>
</feature>
<sequence length="291" mass="31431">MDFWDLTKLMIRRWYVSVTLLLVTIAATGYAATEIKPDYAITSYVQLIPPTVASDPNKVISVQNPWLALGLSSLSNAATVATQDQTFLDALKKKDETASFEITISDKNPVAIIAVVAPTLEEAQSATTEVTTQYEKSVDSLQKQYNVKKADMITAYRLDKGENLKRPGGKVKRAVVVIFAIGILLTGGITILVDTLLRRRKRRKGGDAGAAPEMPPGSAAIPLNGTFPSVPQINRPSVNGDADKTKPLGQYARGGAQQQNGRDPGAETIVIPSMPRARQGGERGNDRGRRT</sequence>
<feature type="compositionally biased region" description="Polar residues" evidence="1">
    <location>
        <begin position="226"/>
        <end position="237"/>
    </location>
</feature>
<feature type="region of interest" description="Disordered" evidence="1">
    <location>
        <begin position="204"/>
        <end position="291"/>
    </location>
</feature>
<name>A0A285K0R8_9ACTN</name>
<gene>
    <name evidence="3" type="ORF">SAMN05421748_129111</name>
</gene>
<evidence type="ECO:0008006" key="5">
    <source>
        <dbReference type="Google" id="ProtNLM"/>
    </source>
</evidence>
<dbReference type="RefSeq" id="WP_097327492.1">
    <property type="nucleotide sequence ID" value="NZ_OBDY01000029.1"/>
</dbReference>
<organism evidence="3 4">
    <name type="scientific">Paractinoplanes atraurantiacus</name>
    <dbReference type="NCBI Taxonomy" id="1036182"/>
    <lineage>
        <taxon>Bacteria</taxon>
        <taxon>Bacillati</taxon>
        <taxon>Actinomycetota</taxon>
        <taxon>Actinomycetes</taxon>
        <taxon>Micromonosporales</taxon>
        <taxon>Micromonosporaceae</taxon>
        <taxon>Paractinoplanes</taxon>
    </lineage>
</organism>
<keyword evidence="2" id="KW-1133">Transmembrane helix</keyword>
<protein>
    <recommendedName>
        <fullName evidence="5">Capsular polysaccharide biosynthesis protein</fullName>
    </recommendedName>
</protein>
<keyword evidence="2" id="KW-0472">Membrane</keyword>